<dbReference type="RefSeq" id="WP_171642400.1">
    <property type="nucleotide sequence ID" value="NZ_WHOA01000044.1"/>
</dbReference>
<dbReference type="Pfam" id="PF00293">
    <property type="entry name" value="NUDIX"/>
    <property type="match status" value="1"/>
</dbReference>
<dbReference type="Proteomes" id="UP000616779">
    <property type="component" value="Unassembled WGS sequence"/>
</dbReference>
<dbReference type="SUPFAM" id="SSF55811">
    <property type="entry name" value="Nudix"/>
    <property type="match status" value="1"/>
</dbReference>
<name>A0ABX1XRU0_9BACL</name>
<dbReference type="PANTHER" id="PTHR43736">
    <property type="entry name" value="ADP-RIBOSE PYROPHOSPHATASE"/>
    <property type="match status" value="1"/>
</dbReference>
<organism evidence="3 4">
    <name type="scientific">Paenibacillus phytorum</name>
    <dbReference type="NCBI Taxonomy" id="2654977"/>
    <lineage>
        <taxon>Bacteria</taxon>
        <taxon>Bacillati</taxon>
        <taxon>Bacillota</taxon>
        <taxon>Bacilli</taxon>
        <taxon>Bacillales</taxon>
        <taxon>Paenibacillaceae</taxon>
        <taxon>Paenibacillus</taxon>
    </lineage>
</organism>
<accession>A0ABX1XRU0</accession>
<dbReference type="InterPro" id="IPR020084">
    <property type="entry name" value="NUDIX_hydrolase_CS"/>
</dbReference>
<dbReference type="Gene3D" id="3.90.79.10">
    <property type="entry name" value="Nucleoside Triphosphate Pyrophosphohydrolase"/>
    <property type="match status" value="1"/>
</dbReference>
<dbReference type="EMBL" id="WHOA01000044">
    <property type="protein sequence ID" value="NOU71207.1"/>
    <property type="molecule type" value="Genomic_DNA"/>
</dbReference>
<keyword evidence="1" id="KW-0378">Hydrolase</keyword>
<gene>
    <name evidence="3" type="ORF">GC098_07165</name>
</gene>
<dbReference type="PROSITE" id="PS51462">
    <property type="entry name" value="NUDIX"/>
    <property type="match status" value="1"/>
</dbReference>
<dbReference type="InterPro" id="IPR015797">
    <property type="entry name" value="NUDIX_hydrolase-like_dom_sf"/>
</dbReference>
<dbReference type="CDD" id="cd04688">
    <property type="entry name" value="NUDIX_Hydrolase"/>
    <property type="match status" value="1"/>
</dbReference>
<dbReference type="PANTHER" id="PTHR43736:SF2">
    <property type="entry name" value="MUTT_NUDIX FAMILY PROTEIN"/>
    <property type="match status" value="1"/>
</dbReference>
<evidence type="ECO:0000313" key="4">
    <source>
        <dbReference type="Proteomes" id="UP000616779"/>
    </source>
</evidence>
<feature type="domain" description="Nudix hydrolase" evidence="2">
    <location>
        <begin position="1"/>
        <end position="142"/>
    </location>
</feature>
<sequence length="145" mass="16771">MYPRANTLGLIIKDNHILLEQQEGKHSKGIGLYYRPIGGTIELGERSDEALIREFSEEIGVEVIIKRYITCLENIFRIDDNIGHEITQIYLVDFKDKSLYEKEHFTVLEGDKVTYAKWVSKEELLLGNKILYPNGLTDLLRNELS</sequence>
<dbReference type="PROSITE" id="PS00893">
    <property type="entry name" value="NUDIX_BOX"/>
    <property type="match status" value="1"/>
</dbReference>
<evidence type="ECO:0000259" key="2">
    <source>
        <dbReference type="PROSITE" id="PS51462"/>
    </source>
</evidence>
<dbReference type="InterPro" id="IPR000086">
    <property type="entry name" value="NUDIX_hydrolase_dom"/>
</dbReference>
<evidence type="ECO:0000256" key="1">
    <source>
        <dbReference type="ARBA" id="ARBA00022801"/>
    </source>
</evidence>
<proteinExistence type="predicted"/>
<reference evidence="3 4" key="1">
    <citation type="submission" date="2019-10" db="EMBL/GenBank/DDBJ databases">
        <title>Description of Paenibacillus terrestris sp. nov.</title>
        <authorList>
            <person name="Carlier A."/>
            <person name="Qi S."/>
        </authorList>
    </citation>
    <scope>NUCLEOTIDE SEQUENCE [LARGE SCALE GENOMIC DNA]</scope>
    <source>
        <strain evidence="3 4">LMG 31458</strain>
    </source>
</reference>
<protein>
    <submittedName>
        <fullName evidence="3">NUDIX domain-containing protein</fullName>
    </submittedName>
</protein>
<comment type="caution">
    <text evidence="3">The sequence shown here is derived from an EMBL/GenBank/DDBJ whole genome shotgun (WGS) entry which is preliminary data.</text>
</comment>
<keyword evidence="4" id="KW-1185">Reference proteome</keyword>
<evidence type="ECO:0000313" key="3">
    <source>
        <dbReference type="EMBL" id="NOU71207.1"/>
    </source>
</evidence>